<evidence type="ECO:0000313" key="4">
    <source>
        <dbReference type="Proteomes" id="UP000231987"/>
    </source>
</evidence>
<keyword evidence="1" id="KW-0472">Membrane</keyword>
<organism evidence="3 4">
    <name type="scientific">Rhizobium meliloti</name>
    <name type="common">Ensifer meliloti</name>
    <name type="synonym">Sinorhizobium meliloti</name>
    <dbReference type="NCBI Taxonomy" id="382"/>
    <lineage>
        <taxon>Bacteria</taxon>
        <taxon>Pseudomonadati</taxon>
        <taxon>Pseudomonadota</taxon>
        <taxon>Alphaproteobacteria</taxon>
        <taxon>Hyphomicrobiales</taxon>
        <taxon>Rhizobiaceae</taxon>
        <taxon>Sinorhizobium/Ensifer group</taxon>
        <taxon>Sinorhizobium</taxon>
    </lineage>
</organism>
<dbReference type="InterPro" id="IPR007372">
    <property type="entry name" value="Lipid/polyisoprenoid-bd_YceI"/>
</dbReference>
<proteinExistence type="predicted"/>
<comment type="caution">
    <text evidence="3">The sequence shown here is derived from an EMBL/GenBank/DDBJ whole genome shotgun (WGS) entry which is preliminary data.</text>
</comment>
<keyword evidence="1" id="KW-1133">Transmembrane helix</keyword>
<protein>
    <submittedName>
        <fullName evidence="3">Polyisoprenoid-binding protein</fullName>
    </submittedName>
</protein>
<gene>
    <name evidence="3" type="ORF">CEJ86_30310</name>
</gene>
<name>A0A2J0YUI4_RHIML</name>
<dbReference type="Pfam" id="PF04264">
    <property type="entry name" value="YceI"/>
    <property type="match status" value="1"/>
</dbReference>
<dbReference type="AlphaFoldDB" id="A0A2J0YUI4"/>
<dbReference type="Gene3D" id="2.40.128.110">
    <property type="entry name" value="Lipid/polyisoprenoid-binding, YceI-like"/>
    <property type="match status" value="1"/>
</dbReference>
<dbReference type="PANTHER" id="PTHR34406">
    <property type="entry name" value="PROTEIN YCEI"/>
    <property type="match status" value="1"/>
</dbReference>
<sequence>MKRSCECCRLVGPWLPACVGKSACQNTEVRMMYRSWKPVCAAVALIFGISSPVMAIEWQMLPEKSTLTFEGTQTGSAFSGSFGKFDADIVFDPAAPENANISVVVETASFSSGSSDRDSQAVGPEWFAAEAFPEAQFTATSVEKHGDGWLAKGKLRIKEAELPVELPFTLTVNGGSAVAEGEVKLDRTKWSVGSGDWSDGSFVGTEVTVHFHVEATSRLAVGQ</sequence>
<dbReference type="Proteomes" id="UP000231987">
    <property type="component" value="Unassembled WGS sequence"/>
</dbReference>
<evidence type="ECO:0000313" key="3">
    <source>
        <dbReference type="EMBL" id="PJR09907.1"/>
    </source>
</evidence>
<accession>A0A2J0YUI4</accession>
<dbReference type="SMART" id="SM00867">
    <property type="entry name" value="YceI"/>
    <property type="match status" value="1"/>
</dbReference>
<dbReference type="EMBL" id="NJGD01000026">
    <property type="protein sequence ID" value="PJR09907.1"/>
    <property type="molecule type" value="Genomic_DNA"/>
</dbReference>
<dbReference type="SUPFAM" id="SSF101874">
    <property type="entry name" value="YceI-like"/>
    <property type="match status" value="1"/>
</dbReference>
<feature type="domain" description="Lipid/polyisoprenoid-binding YceI-like" evidence="2">
    <location>
        <begin position="57"/>
        <end position="216"/>
    </location>
</feature>
<evidence type="ECO:0000259" key="2">
    <source>
        <dbReference type="SMART" id="SM00867"/>
    </source>
</evidence>
<feature type="transmembrane region" description="Helical" evidence="1">
    <location>
        <begin position="39"/>
        <end position="61"/>
    </location>
</feature>
<dbReference type="InterPro" id="IPR036761">
    <property type="entry name" value="TTHA0802/YceI-like_sf"/>
</dbReference>
<reference evidence="3 4" key="1">
    <citation type="submission" date="2017-06" db="EMBL/GenBank/DDBJ databases">
        <title>Ensifer strains isolated from leguminous trees and herbs display diverse denitrification phenotypes with some acting as strong N2O sinks.</title>
        <authorList>
            <person name="Woliy K."/>
            <person name="Mania D."/>
            <person name="Bakken L.R."/>
            <person name="Frostegard A."/>
        </authorList>
    </citation>
    <scope>NUCLEOTIDE SEQUENCE [LARGE SCALE GENOMIC DNA]</scope>
    <source>
        <strain evidence="3 4">AC50a</strain>
    </source>
</reference>
<dbReference type="PANTHER" id="PTHR34406:SF1">
    <property type="entry name" value="PROTEIN YCEI"/>
    <property type="match status" value="1"/>
</dbReference>
<keyword evidence="1" id="KW-0812">Transmembrane</keyword>
<evidence type="ECO:0000256" key="1">
    <source>
        <dbReference type="SAM" id="Phobius"/>
    </source>
</evidence>